<sequence length="177" mass="20945">MISRLLYLLLVFMSISITTLIRPEDDIEKVKIHRHHHSKRHADKPFDPLNAHGGFFRKLNLTKEELKQVSEYHATTDYEKLIQMIEQKVLDSDLEPMEKLKIFNFIVHHKPPKSVRHLLNKHDKHKVKQHYRKGEMGEAMDVVLDRLNSKNDFTRKEIVDYFGLGNQDPRRSKAGEE</sequence>
<reference evidence="2" key="1">
    <citation type="submission" date="2016-11" db="UniProtKB">
        <authorList>
            <consortium name="WormBaseParasite"/>
        </authorList>
    </citation>
    <scope>IDENTIFICATION</scope>
    <source>
        <strain evidence="2">KR3021</strain>
    </source>
</reference>
<name>A0AC35TU44_9BILA</name>
<evidence type="ECO:0000313" key="2">
    <source>
        <dbReference type="WBParaSite" id="RSKR_0000443900.1"/>
    </source>
</evidence>
<dbReference type="Proteomes" id="UP000095286">
    <property type="component" value="Unplaced"/>
</dbReference>
<accession>A0AC35TU44</accession>
<proteinExistence type="predicted"/>
<evidence type="ECO:0000313" key="1">
    <source>
        <dbReference type="Proteomes" id="UP000095286"/>
    </source>
</evidence>
<organism evidence="1 2">
    <name type="scientific">Rhabditophanes sp. KR3021</name>
    <dbReference type="NCBI Taxonomy" id="114890"/>
    <lineage>
        <taxon>Eukaryota</taxon>
        <taxon>Metazoa</taxon>
        <taxon>Ecdysozoa</taxon>
        <taxon>Nematoda</taxon>
        <taxon>Chromadorea</taxon>
        <taxon>Rhabditida</taxon>
        <taxon>Tylenchina</taxon>
        <taxon>Panagrolaimomorpha</taxon>
        <taxon>Strongyloidoidea</taxon>
        <taxon>Alloionematidae</taxon>
        <taxon>Rhabditophanes</taxon>
    </lineage>
</organism>
<dbReference type="WBParaSite" id="RSKR_0000443900.1">
    <property type="protein sequence ID" value="RSKR_0000443900.1"/>
    <property type="gene ID" value="RSKR_0000443900"/>
</dbReference>
<protein>
    <submittedName>
        <fullName evidence="2">DUF148 domain-containing protein</fullName>
    </submittedName>
</protein>